<evidence type="ECO:0000313" key="2">
    <source>
        <dbReference type="Proteomes" id="UP000196230"/>
    </source>
</evidence>
<reference evidence="1 2" key="1">
    <citation type="submission" date="2017-02" db="EMBL/GenBank/DDBJ databases">
        <authorList>
            <person name="Peterson S.W."/>
        </authorList>
    </citation>
    <scope>NUCLEOTIDE SEQUENCE [LARGE SCALE GENOMIC DNA]</scope>
    <source>
        <strain evidence="1 2">2B3F</strain>
    </source>
</reference>
<dbReference type="EMBL" id="FUKP01000018">
    <property type="protein sequence ID" value="SJN20289.1"/>
    <property type="molecule type" value="Genomic_DNA"/>
</dbReference>
<dbReference type="AlphaFoldDB" id="A0A1R4IKN2"/>
<evidence type="ECO:0000313" key="1">
    <source>
        <dbReference type="EMBL" id="SJN20289.1"/>
    </source>
</evidence>
<gene>
    <name evidence="1" type="ORF">FM125_03045</name>
</gene>
<accession>A0A1R4IKN2</accession>
<protein>
    <submittedName>
        <fullName evidence="1">Uncharacterized protein</fullName>
    </submittedName>
</protein>
<sequence>MGQEWVRPTSTWTGRGTVSAPAYPISGLIPTADGVAEHCAGRLVRSPVNR</sequence>
<name>A0A1R4IKN2_9MICC</name>
<proteinExistence type="predicted"/>
<dbReference type="Proteomes" id="UP000196230">
    <property type="component" value="Unassembled WGS sequence"/>
</dbReference>
<organism evidence="1 2">
    <name type="scientific">Micrococcus lylae</name>
    <dbReference type="NCBI Taxonomy" id="1273"/>
    <lineage>
        <taxon>Bacteria</taxon>
        <taxon>Bacillati</taxon>
        <taxon>Actinomycetota</taxon>
        <taxon>Actinomycetes</taxon>
        <taxon>Micrococcales</taxon>
        <taxon>Micrococcaceae</taxon>
        <taxon>Micrococcus</taxon>
    </lineage>
</organism>